<dbReference type="RefSeq" id="WP_216921605.1">
    <property type="nucleotide sequence ID" value="NZ_JAHOPC010000001.1"/>
</dbReference>
<reference evidence="8 9" key="1">
    <citation type="submission" date="2021-06" db="EMBL/GenBank/DDBJ databases">
        <authorList>
            <person name="Jeong J.W."/>
        </authorList>
    </citation>
    <scope>NUCLEOTIDE SEQUENCE [LARGE SCALE GENOMIC DNA]</scope>
    <source>
        <strain evidence="8 9">MMS21-TAE1-1</strain>
    </source>
</reference>
<dbReference type="PANTHER" id="PTHR43133">
    <property type="entry name" value="RNA POLYMERASE ECF-TYPE SIGMA FACTO"/>
    <property type="match status" value="1"/>
</dbReference>
<evidence type="ECO:0000313" key="8">
    <source>
        <dbReference type="EMBL" id="MBU8864852.1"/>
    </source>
</evidence>
<feature type="compositionally biased region" description="Pro residues" evidence="5">
    <location>
        <begin position="312"/>
        <end position="327"/>
    </location>
</feature>
<sequence>MSAFDELYERHVSVASTVARRNVDNPSDAEDVVAEAFQAVLQSLVAGRGPDNFFRAYLLSTVTRLSHHRNRKAGRSLPSSDDAILDRTLPDPDAVVKAFESHTVAKAFRALPERWQAVLWYLDVERMKPAAVAPLLGLSANAVSALALRAREGLRRQYLQAHVAEELDSECAGFASKLGTFIRGGLSRIAERKMRQHLSGCSKCTGALSELKDVQGTMRAVLIPLVTGIPLATLAAKGAGLGFLGGLVPIKAAIVVPAIGQPAVMAMVAVAGLGLALGAVGIVGRLTPDVPMEQLAIETSSSRQESFVGAPAPTPTATPLPSLPSPVSPAAVEPAPSDAGREESNAGPEESNAGAEPVVAAPVPSGVESQPAPQQSAPSPDPASPAATALPASLVAVTASVRIPKDRGAGMTAMEVDFGIGGSQSLGPAKAVFSVEMDARIQESSLLAPEGWSCSMEGRTAVTCITASARRNDLHFQVSAQSKRKKGAGVLTYSLSGSGLAAGEFVHKY</sequence>
<feature type="domain" description="RNA polymerase sigma-70 region 2" evidence="7">
    <location>
        <begin position="7"/>
        <end position="75"/>
    </location>
</feature>
<keyword evidence="9" id="KW-1185">Reference proteome</keyword>
<keyword evidence="6" id="KW-0472">Membrane</keyword>
<accession>A0ABS6HZD6</accession>
<dbReference type="Proteomes" id="UP000824166">
    <property type="component" value="Unassembled WGS sequence"/>
</dbReference>
<gene>
    <name evidence="8" type="ORF">KSW38_00895</name>
</gene>
<feature type="transmembrane region" description="Helical" evidence="6">
    <location>
        <begin position="264"/>
        <end position="284"/>
    </location>
</feature>
<evidence type="ECO:0000256" key="6">
    <source>
        <dbReference type="SAM" id="Phobius"/>
    </source>
</evidence>
<feature type="transmembrane region" description="Helical" evidence="6">
    <location>
        <begin position="221"/>
        <end position="244"/>
    </location>
</feature>
<evidence type="ECO:0000256" key="2">
    <source>
        <dbReference type="ARBA" id="ARBA00023082"/>
    </source>
</evidence>
<evidence type="ECO:0000259" key="7">
    <source>
        <dbReference type="Pfam" id="PF04542"/>
    </source>
</evidence>
<feature type="region of interest" description="Disordered" evidence="5">
    <location>
        <begin position="301"/>
        <end position="387"/>
    </location>
</feature>
<proteinExistence type="predicted"/>
<dbReference type="InterPro" id="IPR014284">
    <property type="entry name" value="RNA_pol_sigma-70_dom"/>
</dbReference>
<evidence type="ECO:0000256" key="4">
    <source>
        <dbReference type="ARBA" id="ARBA00023163"/>
    </source>
</evidence>
<organism evidence="8 9">
    <name type="scientific">Paenarthrobacter aromaticivorans</name>
    <dbReference type="NCBI Taxonomy" id="2849150"/>
    <lineage>
        <taxon>Bacteria</taxon>
        <taxon>Bacillati</taxon>
        <taxon>Actinomycetota</taxon>
        <taxon>Actinomycetes</taxon>
        <taxon>Micrococcales</taxon>
        <taxon>Micrococcaceae</taxon>
        <taxon>Paenarthrobacter</taxon>
    </lineage>
</organism>
<evidence type="ECO:0000313" key="9">
    <source>
        <dbReference type="Proteomes" id="UP000824166"/>
    </source>
</evidence>
<dbReference type="PANTHER" id="PTHR43133:SF8">
    <property type="entry name" value="RNA POLYMERASE SIGMA FACTOR HI_1459-RELATED"/>
    <property type="match status" value="1"/>
</dbReference>
<name>A0ABS6HZD6_9MICC</name>
<dbReference type="InterPro" id="IPR007627">
    <property type="entry name" value="RNA_pol_sigma70_r2"/>
</dbReference>
<comment type="caution">
    <text evidence="8">The sequence shown here is derived from an EMBL/GenBank/DDBJ whole genome shotgun (WGS) entry which is preliminary data.</text>
</comment>
<dbReference type="EMBL" id="JAHOPC010000001">
    <property type="protein sequence ID" value="MBU8864852.1"/>
    <property type="molecule type" value="Genomic_DNA"/>
</dbReference>
<keyword evidence="4" id="KW-0804">Transcription</keyword>
<feature type="compositionally biased region" description="Low complexity" evidence="5">
    <location>
        <begin position="328"/>
        <end position="337"/>
    </location>
</feature>
<dbReference type="Pfam" id="PF04542">
    <property type="entry name" value="Sigma70_r2"/>
    <property type="match status" value="1"/>
</dbReference>
<protein>
    <submittedName>
        <fullName evidence="8">Sigma-70 family RNA polymerase sigma factor</fullName>
    </submittedName>
</protein>
<evidence type="ECO:0000256" key="5">
    <source>
        <dbReference type="SAM" id="MobiDB-lite"/>
    </source>
</evidence>
<dbReference type="InterPro" id="IPR039425">
    <property type="entry name" value="RNA_pol_sigma-70-like"/>
</dbReference>
<dbReference type="NCBIfam" id="TIGR02937">
    <property type="entry name" value="sigma70-ECF"/>
    <property type="match status" value="1"/>
</dbReference>
<keyword evidence="1" id="KW-0805">Transcription regulation</keyword>
<keyword evidence="3" id="KW-0238">DNA-binding</keyword>
<keyword evidence="2" id="KW-0731">Sigma factor</keyword>
<keyword evidence="6" id="KW-0812">Transmembrane</keyword>
<feature type="compositionally biased region" description="Low complexity" evidence="5">
    <location>
        <begin position="353"/>
        <end position="387"/>
    </location>
</feature>
<keyword evidence="6" id="KW-1133">Transmembrane helix</keyword>
<evidence type="ECO:0000256" key="3">
    <source>
        <dbReference type="ARBA" id="ARBA00023125"/>
    </source>
</evidence>
<evidence type="ECO:0000256" key="1">
    <source>
        <dbReference type="ARBA" id="ARBA00023015"/>
    </source>
</evidence>